<protein>
    <submittedName>
        <fullName evidence="5">SDR family NAD(P)-dependent oxidoreductase</fullName>
    </submittedName>
</protein>
<dbReference type="SMART" id="SM00822">
    <property type="entry name" value="PKS_KR"/>
    <property type="match status" value="1"/>
</dbReference>
<organism evidence="5 6">
    <name type="scientific">Streptomyces flavotricini</name>
    <dbReference type="NCBI Taxonomy" id="66888"/>
    <lineage>
        <taxon>Bacteria</taxon>
        <taxon>Bacillati</taxon>
        <taxon>Actinomycetota</taxon>
        <taxon>Actinomycetes</taxon>
        <taxon>Kitasatosporales</taxon>
        <taxon>Streptomycetaceae</taxon>
        <taxon>Streptomyces</taxon>
    </lineage>
</organism>
<reference evidence="5 6" key="1">
    <citation type="submission" date="2021-08" db="EMBL/GenBank/DDBJ databases">
        <title>Genomic Architecture of Streptomyces flavotricini NGL1 and Streptomyces erythrochromogenes HMS4 With Differential Plant Beneficial attributes and laccase production capabilities.</title>
        <authorList>
            <person name="Salwan R."/>
            <person name="Kaur R."/>
            <person name="Sharma V."/>
        </authorList>
    </citation>
    <scope>NUCLEOTIDE SEQUENCE [LARGE SCALE GENOMIC DNA]</scope>
    <source>
        <strain evidence="5 6">NGL1</strain>
    </source>
</reference>
<dbReference type="InterPro" id="IPR057326">
    <property type="entry name" value="KR_dom"/>
</dbReference>
<dbReference type="InterPro" id="IPR020904">
    <property type="entry name" value="Sc_DH/Rdtase_CS"/>
</dbReference>
<dbReference type="PROSITE" id="PS00061">
    <property type="entry name" value="ADH_SHORT"/>
    <property type="match status" value="1"/>
</dbReference>
<dbReference type="SUPFAM" id="SSF51735">
    <property type="entry name" value="NAD(P)-binding Rossmann-fold domains"/>
    <property type="match status" value="1"/>
</dbReference>
<keyword evidence="6" id="KW-1185">Reference proteome</keyword>
<gene>
    <name evidence="5" type="ORF">K7B10_03130</name>
</gene>
<dbReference type="Proteomes" id="UP001520654">
    <property type="component" value="Unassembled WGS sequence"/>
</dbReference>
<dbReference type="RefSeq" id="WP_229334424.1">
    <property type="nucleotide sequence ID" value="NZ_JAINUL010000001.1"/>
</dbReference>
<evidence type="ECO:0000256" key="1">
    <source>
        <dbReference type="ARBA" id="ARBA00006484"/>
    </source>
</evidence>
<evidence type="ECO:0000256" key="2">
    <source>
        <dbReference type="ARBA" id="ARBA00023002"/>
    </source>
</evidence>
<dbReference type="EMBL" id="JAINUL010000001">
    <property type="protein sequence ID" value="MCC0093798.1"/>
    <property type="molecule type" value="Genomic_DNA"/>
</dbReference>
<dbReference type="PRINTS" id="PR00080">
    <property type="entry name" value="SDRFAMILY"/>
</dbReference>
<dbReference type="Gene3D" id="3.40.50.720">
    <property type="entry name" value="NAD(P)-binding Rossmann-like Domain"/>
    <property type="match status" value="1"/>
</dbReference>
<proteinExistence type="inferred from homology"/>
<evidence type="ECO:0000259" key="4">
    <source>
        <dbReference type="SMART" id="SM00822"/>
    </source>
</evidence>
<dbReference type="PRINTS" id="PR00081">
    <property type="entry name" value="GDHRDH"/>
</dbReference>
<keyword evidence="2" id="KW-0560">Oxidoreductase</keyword>
<accession>A0ABS8DY83</accession>
<evidence type="ECO:0000313" key="5">
    <source>
        <dbReference type="EMBL" id="MCC0093798.1"/>
    </source>
</evidence>
<dbReference type="InterPro" id="IPR036291">
    <property type="entry name" value="NAD(P)-bd_dom_sf"/>
</dbReference>
<dbReference type="PANTHER" id="PTHR44196:SF1">
    <property type="entry name" value="DEHYDROGENASE_REDUCTASE SDR FAMILY MEMBER 7B"/>
    <property type="match status" value="1"/>
</dbReference>
<evidence type="ECO:0000256" key="3">
    <source>
        <dbReference type="RuleBase" id="RU000363"/>
    </source>
</evidence>
<evidence type="ECO:0000313" key="6">
    <source>
        <dbReference type="Proteomes" id="UP001520654"/>
    </source>
</evidence>
<comment type="caution">
    <text evidence="5">The sequence shown here is derived from an EMBL/GenBank/DDBJ whole genome shotgun (WGS) entry which is preliminary data.</text>
</comment>
<dbReference type="Pfam" id="PF00106">
    <property type="entry name" value="adh_short"/>
    <property type="match status" value="1"/>
</dbReference>
<comment type="similarity">
    <text evidence="1 3">Belongs to the short-chain dehydrogenases/reductases (SDR) family.</text>
</comment>
<dbReference type="PANTHER" id="PTHR44196">
    <property type="entry name" value="DEHYDROGENASE/REDUCTASE SDR FAMILY MEMBER 7B"/>
    <property type="match status" value="1"/>
</dbReference>
<dbReference type="InterPro" id="IPR002347">
    <property type="entry name" value="SDR_fam"/>
</dbReference>
<sequence>MDMSGSNVLLTGATGGIGSALVAALTARGARLTVTGRRPEALESTAQACGAHTVVADLAVRSDVVRLAETCADADVLVANAALPASGDLLDYTGEQLDRALDVNLRAPLLLSRLLAAHMVDRGRGHIVLVGSISGKAATKSTSLYNATKFGLRGFALSLRQELRGTGVGVSLVQPGFVRDAGMFAATGATPPSGIRTVTPAQVAAGVVRAVRQDRCEVNVAPLELRLLSAIAGQFPGFAERVQARAGLDGSVRQIVEAQRSHR</sequence>
<name>A0ABS8DY83_9ACTN</name>
<feature type="domain" description="Ketoreductase" evidence="4">
    <location>
        <begin position="6"/>
        <end position="181"/>
    </location>
</feature>